<comment type="caution">
    <text evidence="2">The sequence shown here is derived from an EMBL/GenBank/DDBJ whole genome shotgun (WGS) entry which is preliminary data.</text>
</comment>
<dbReference type="Proteomes" id="UP000516437">
    <property type="component" value="Chromosome 7"/>
</dbReference>
<reference evidence="2 3" key="1">
    <citation type="journal article" date="2019" name="Plant Biotechnol. J.">
        <title>The red bayberry genome and genetic basis of sex determination.</title>
        <authorList>
            <person name="Jia H.M."/>
            <person name="Jia H.J."/>
            <person name="Cai Q.L."/>
            <person name="Wang Y."/>
            <person name="Zhao H.B."/>
            <person name="Yang W.F."/>
            <person name="Wang G.Y."/>
            <person name="Li Y.H."/>
            <person name="Zhan D.L."/>
            <person name="Shen Y.T."/>
            <person name="Niu Q.F."/>
            <person name="Chang L."/>
            <person name="Qiu J."/>
            <person name="Zhao L."/>
            <person name="Xie H.B."/>
            <person name="Fu W.Y."/>
            <person name="Jin J."/>
            <person name="Li X.W."/>
            <person name="Jiao Y."/>
            <person name="Zhou C.C."/>
            <person name="Tu T."/>
            <person name="Chai C.Y."/>
            <person name="Gao J.L."/>
            <person name="Fan L.J."/>
            <person name="van de Weg E."/>
            <person name="Wang J.Y."/>
            <person name="Gao Z.S."/>
        </authorList>
    </citation>
    <scope>NUCLEOTIDE SEQUENCE [LARGE SCALE GENOMIC DNA]</scope>
    <source>
        <tissue evidence="2">Leaves</tissue>
    </source>
</reference>
<comment type="similarity">
    <text evidence="1">Belongs to the ARG7 family.</text>
</comment>
<keyword evidence="3" id="KW-1185">Reference proteome</keyword>
<dbReference type="PANTHER" id="PTHR31175">
    <property type="entry name" value="AUXIN-RESPONSIVE FAMILY PROTEIN"/>
    <property type="match status" value="1"/>
</dbReference>
<gene>
    <name evidence="2" type="ORF">CJ030_MR7G014902</name>
</gene>
<dbReference type="OrthoDB" id="1936278at2759"/>
<dbReference type="Pfam" id="PF02519">
    <property type="entry name" value="Auxin_inducible"/>
    <property type="match status" value="1"/>
</dbReference>
<dbReference type="EMBL" id="RXIC02000025">
    <property type="protein sequence ID" value="KAB1207617.1"/>
    <property type="molecule type" value="Genomic_DNA"/>
</dbReference>
<dbReference type="PANTHER" id="PTHR31175:SF82">
    <property type="entry name" value="AUXIN-RESPONSIVE PROTEIN SAUR65"/>
    <property type="match status" value="1"/>
</dbReference>
<dbReference type="AlphaFoldDB" id="A0A6A1V727"/>
<accession>A0A6A1V727</accession>
<protein>
    <submittedName>
        <fullName evidence="2">Auxin-induced protein 6B</fullName>
    </submittedName>
</protein>
<evidence type="ECO:0000313" key="3">
    <source>
        <dbReference type="Proteomes" id="UP000516437"/>
    </source>
</evidence>
<dbReference type="InterPro" id="IPR003676">
    <property type="entry name" value="SAUR_fam"/>
</dbReference>
<name>A0A6A1V727_9ROSI</name>
<organism evidence="2 3">
    <name type="scientific">Morella rubra</name>
    <name type="common">Chinese bayberry</name>
    <dbReference type="NCBI Taxonomy" id="262757"/>
    <lineage>
        <taxon>Eukaryota</taxon>
        <taxon>Viridiplantae</taxon>
        <taxon>Streptophyta</taxon>
        <taxon>Embryophyta</taxon>
        <taxon>Tracheophyta</taxon>
        <taxon>Spermatophyta</taxon>
        <taxon>Magnoliopsida</taxon>
        <taxon>eudicotyledons</taxon>
        <taxon>Gunneridae</taxon>
        <taxon>Pentapetalae</taxon>
        <taxon>rosids</taxon>
        <taxon>fabids</taxon>
        <taxon>Fagales</taxon>
        <taxon>Myricaceae</taxon>
        <taxon>Morella</taxon>
    </lineage>
</organism>
<evidence type="ECO:0000313" key="2">
    <source>
        <dbReference type="EMBL" id="KAB1207617.1"/>
    </source>
</evidence>
<sequence>MVSAKKLIRMARKWRTLANIKRKRITYPKGTEGEDADLGCNMQSWIADKGHFVVYSADQRRFVLPLEYLNKEIFKELFRMAEAEFGLPGNGPITLPCDAASMEYAVAMIQLNIAKNLEKALVMAIATGCCPSSSSLPPDLRIPNQQMLICSF</sequence>
<dbReference type="GO" id="GO:0009733">
    <property type="term" value="P:response to auxin"/>
    <property type="evidence" value="ECO:0007669"/>
    <property type="project" value="InterPro"/>
</dbReference>
<evidence type="ECO:0000256" key="1">
    <source>
        <dbReference type="ARBA" id="ARBA00006974"/>
    </source>
</evidence>
<proteinExistence type="inferred from homology"/>